<evidence type="ECO:0000313" key="3">
    <source>
        <dbReference type="EMBL" id="MCP8967839.1"/>
    </source>
</evidence>
<dbReference type="PANTHER" id="PTHR12526">
    <property type="entry name" value="GLYCOSYLTRANSFERASE"/>
    <property type="match status" value="1"/>
</dbReference>
<evidence type="ECO:0000259" key="1">
    <source>
        <dbReference type="Pfam" id="PF00534"/>
    </source>
</evidence>
<dbReference type="InterPro" id="IPR001296">
    <property type="entry name" value="Glyco_trans_1"/>
</dbReference>
<reference evidence="3" key="1">
    <citation type="submission" date="2022-07" db="EMBL/GenBank/DDBJ databases">
        <authorList>
            <person name="Li W.-J."/>
            <person name="Deng Q.-Q."/>
        </authorList>
    </citation>
    <scope>NUCLEOTIDE SEQUENCE</scope>
    <source>
        <strain evidence="3">SYSU M60031</strain>
    </source>
</reference>
<dbReference type="EMBL" id="JANCLT010000002">
    <property type="protein sequence ID" value="MCP8967839.1"/>
    <property type="molecule type" value="Genomic_DNA"/>
</dbReference>
<evidence type="ECO:0000313" key="4">
    <source>
        <dbReference type="Proteomes" id="UP001156102"/>
    </source>
</evidence>
<dbReference type="SUPFAM" id="SSF53756">
    <property type="entry name" value="UDP-Glycosyltransferase/glycogen phosphorylase"/>
    <property type="match status" value="1"/>
</dbReference>
<name>A0AA42BPV8_9BACI</name>
<dbReference type="Pfam" id="PF13477">
    <property type="entry name" value="Glyco_trans_4_2"/>
    <property type="match status" value="1"/>
</dbReference>
<organism evidence="3 4">
    <name type="scientific">Ectobacillus ponti</name>
    <dbReference type="NCBI Taxonomy" id="2961894"/>
    <lineage>
        <taxon>Bacteria</taxon>
        <taxon>Bacillati</taxon>
        <taxon>Bacillota</taxon>
        <taxon>Bacilli</taxon>
        <taxon>Bacillales</taxon>
        <taxon>Bacillaceae</taxon>
        <taxon>Ectobacillus</taxon>
    </lineage>
</organism>
<dbReference type="CDD" id="cd03808">
    <property type="entry name" value="GT4_CapM-like"/>
    <property type="match status" value="1"/>
</dbReference>
<proteinExistence type="predicted"/>
<dbReference type="Gene3D" id="3.40.50.2000">
    <property type="entry name" value="Glycogen Phosphorylase B"/>
    <property type="match status" value="2"/>
</dbReference>
<sequence>MKILYVTTISNTANTFLVPHIRMLVEQGHQVDVAFNIKQDVNPDLLQLGCKVHELEFQRSPLNRKNYSAYRKLKKVIKDGTYDIVHTHTPIASACVRMACRALKSVKVIYTAHGFHFFKGAPLKNWLIYYPIEKCLAKYTDVLITINKEDAERAKKSFNAGRVEYIPGVGLNTERINNTHINWLSKRKELGIPHDAFVIISIGELNKNKNHETVIRAIAKLGNPKVRYLVCGVGPLMEYLVNLSKELGIEDQVKLLGYRGDVIEICKMSNIFCFPSMREGLGMAALEAMASGLPIITSDVHGIVDYSLQGITGYTCNPTDIDAFAQGIKELSLNPELCKRFGNTNMEAVKGFSLSNVLRQLKQIYGA</sequence>
<feature type="domain" description="Glycosyl transferase family 1" evidence="1">
    <location>
        <begin position="186"/>
        <end position="344"/>
    </location>
</feature>
<dbReference type="InterPro" id="IPR028098">
    <property type="entry name" value="Glyco_trans_4-like_N"/>
</dbReference>
<gene>
    <name evidence="3" type="ORF">NK662_04710</name>
</gene>
<dbReference type="RefSeq" id="WP_254757753.1">
    <property type="nucleotide sequence ID" value="NZ_JANCLT010000002.1"/>
</dbReference>
<feature type="domain" description="Glycosyltransferase subfamily 4-like N-terminal" evidence="2">
    <location>
        <begin position="9"/>
        <end position="146"/>
    </location>
</feature>
<evidence type="ECO:0000259" key="2">
    <source>
        <dbReference type="Pfam" id="PF13477"/>
    </source>
</evidence>
<comment type="caution">
    <text evidence="3">The sequence shown here is derived from an EMBL/GenBank/DDBJ whole genome shotgun (WGS) entry which is preliminary data.</text>
</comment>
<dbReference type="PANTHER" id="PTHR12526:SF630">
    <property type="entry name" value="GLYCOSYLTRANSFERASE"/>
    <property type="match status" value="1"/>
</dbReference>
<dbReference type="Proteomes" id="UP001156102">
    <property type="component" value="Unassembled WGS sequence"/>
</dbReference>
<dbReference type="AlphaFoldDB" id="A0AA42BPV8"/>
<dbReference type="Pfam" id="PF00534">
    <property type="entry name" value="Glycos_transf_1"/>
    <property type="match status" value="1"/>
</dbReference>
<dbReference type="GO" id="GO:0016757">
    <property type="term" value="F:glycosyltransferase activity"/>
    <property type="evidence" value="ECO:0007669"/>
    <property type="project" value="InterPro"/>
</dbReference>
<accession>A0AA42BPV8</accession>
<protein>
    <submittedName>
        <fullName evidence="3">Glycosyltransferase family 4 protein</fullName>
    </submittedName>
</protein>
<keyword evidence="4" id="KW-1185">Reference proteome</keyword>